<dbReference type="GO" id="GO:0002949">
    <property type="term" value="P:tRNA threonylcarbamoyladenosine modification"/>
    <property type="evidence" value="ECO:0007669"/>
    <property type="project" value="InterPro"/>
</dbReference>
<sequence length="342" mass="36665">MGIETSCDDTAAAVITDGTSIRSNIVASQSDMHKKYGGIIPEISSREHLTSLIPVVNEALNKADMTHKDIDAIAVTYGPGLAGSLLIGVNSAKGLSMAWDKPLIGINHLEGHIYSAWLEGLEPDSKAGFPIVCLIASGGHTDLVLMKDHLEYELLGKTRDDAAGEAFDKAARVLGLGFPGGPEIQKMSEKAQDKISPLPRPQIKNSLDFSFSGLKTALVRRAESDGFYPAVDDKGPSVYQTTEYSFAFQEAIVDCLIRNTKQAVLETNSKAVILGGGVAANSRLRKRMNEVIDIPIFVPRAQLCTDNGAMIGAAAFFHLKNGFPLQLDMDAVPNLRIGLTAE</sequence>
<name>A0A381TVV6_9ZZZZ</name>
<dbReference type="PANTHER" id="PTHR11735:SF6">
    <property type="entry name" value="TRNA N6-ADENOSINE THREONYLCARBAMOYLTRANSFERASE, MITOCHONDRIAL"/>
    <property type="match status" value="1"/>
</dbReference>
<dbReference type="FunFam" id="3.30.420.40:FF:000040">
    <property type="entry name" value="tRNA N6-adenosine threonylcarbamoyltransferase"/>
    <property type="match status" value="1"/>
</dbReference>
<keyword evidence="3" id="KW-0808">Transferase</keyword>
<dbReference type="InterPro" id="IPR000905">
    <property type="entry name" value="Gcp-like_dom"/>
</dbReference>
<dbReference type="InterPro" id="IPR017860">
    <property type="entry name" value="Peptidase_M22_CS"/>
</dbReference>
<dbReference type="FunFam" id="3.30.420.40:FF:000012">
    <property type="entry name" value="tRNA N6-adenosine threonylcarbamoyltransferase"/>
    <property type="match status" value="1"/>
</dbReference>
<dbReference type="InterPro" id="IPR017861">
    <property type="entry name" value="KAE1/TsaD"/>
</dbReference>
<evidence type="ECO:0000256" key="5">
    <source>
        <dbReference type="ARBA" id="ARBA00022723"/>
    </source>
</evidence>
<dbReference type="PRINTS" id="PR00789">
    <property type="entry name" value="OSIALOPTASE"/>
</dbReference>
<dbReference type="Pfam" id="PF00814">
    <property type="entry name" value="TsaD"/>
    <property type="match status" value="1"/>
</dbReference>
<comment type="catalytic activity">
    <reaction evidence="8">
        <text>L-threonylcarbamoyladenylate + adenosine(37) in tRNA = N(6)-L-threonylcarbamoyladenosine(37) in tRNA + AMP + H(+)</text>
        <dbReference type="Rhea" id="RHEA:37059"/>
        <dbReference type="Rhea" id="RHEA-COMP:10162"/>
        <dbReference type="Rhea" id="RHEA-COMP:10163"/>
        <dbReference type="ChEBI" id="CHEBI:15378"/>
        <dbReference type="ChEBI" id="CHEBI:73682"/>
        <dbReference type="ChEBI" id="CHEBI:74411"/>
        <dbReference type="ChEBI" id="CHEBI:74418"/>
        <dbReference type="ChEBI" id="CHEBI:456215"/>
        <dbReference type="EC" id="2.3.1.234"/>
    </reaction>
</comment>
<evidence type="ECO:0000256" key="3">
    <source>
        <dbReference type="ARBA" id="ARBA00022679"/>
    </source>
</evidence>
<dbReference type="InterPro" id="IPR043129">
    <property type="entry name" value="ATPase_NBD"/>
</dbReference>
<keyword evidence="7" id="KW-0012">Acyltransferase</keyword>
<organism evidence="10">
    <name type="scientific">marine metagenome</name>
    <dbReference type="NCBI Taxonomy" id="408172"/>
    <lineage>
        <taxon>unclassified sequences</taxon>
        <taxon>metagenomes</taxon>
        <taxon>ecological metagenomes</taxon>
    </lineage>
</organism>
<evidence type="ECO:0000256" key="2">
    <source>
        <dbReference type="ARBA" id="ARBA00022490"/>
    </source>
</evidence>
<keyword evidence="5" id="KW-0479">Metal-binding</keyword>
<keyword evidence="2" id="KW-0963">Cytoplasm</keyword>
<gene>
    <name evidence="10" type="ORF">METZ01_LOCUS73029</name>
</gene>
<evidence type="ECO:0000313" key="10">
    <source>
        <dbReference type="EMBL" id="SVA20175.1"/>
    </source>
</evidence>
<dbReference type="GO" id="GO:0061711">
    <property type="term" value="F:tRNA N(6)-L-threonylcarbamoyladenine synthase activity"/>
    <property type="evidence" value="ECO:0007669"/>
    <property type="project" value="UniProtKB-EC"/>
</dbReference>
<evidence type="ECO:0000256" key="8">
    <source>
        <dbReference type="ARBA" id="ARBA00048117"/>
    </source>
</evidence>
<dbReference type="GO" id="GO:0046872">
    <property type="term" value="F:metal ion binding"/>
    <property type="evidence" value="ECO:0007669"/>
    <property type="project" value="UniProtKB-KW"/>
</dbReference>
<evidence type="ECO:0000259" key="9">
    <source>
        <dbReference type="Pfam" id="PF00814"/>
    </source>
</evidence>
<dbReference type="EC" id="2.3.1.234" evidence="1"/>
<dbReference type="AlphaFoldDB" id="A0A381TVV6"/>
<proteinExistence type="inferred from homology"/>
<accession>A0A381TVV6</accession>
<evidence type="ECO:0000256" key="1">
    <source>
        <dbReference type="ARBA" id="ARBA00012156"/>
    </source>
</evidence>
<dbReference type="HAMAP" id="MF_01445">
    <property type="entry name" value="TsaD"/>
    <property type="match status" value="1"/>
</dbReference>
<evidence type="ECO:0000256" key="6">
    <source>
        <dbReference type="ARBA" id="ARBA00023004"/>
    </source>
</evidence>
<reference evidence="10" key="1">
    <citation type="submission" date="2018-05" db="EMBL/GenBank/DDBJ databases">
        <authorList>
            <person name="Lanie J.A."/>
            <person name="Ng W.-L."/>
            <person name="Kazmierczak K.M."/>
            <person name="Andrzejewski T.M."/>
            <person name="Davidsen T.M."/>
            <person name="Wayne K.J."/>
            <person name="Tettelin H."/>
            <person name="Glass J.I."/>
            <person name="Rusch D."/>
            <person name="Podicherti R."/>
            <person name="Tsui H.-C.T."/>
            <person name="Winkler M.E."/>
        </authorList>
    </citation>
    <scope>NUCLEOTIDE SEQUENCE</scope>
</reference>
<keyword evidence="4" id="KW-0819">tRNA processing</keyword>
<dbReference type="NCBIfam" id="TIGR00329">
    <property type="entry name" value="gcp_kae1"/>
    <property type="match status" value="1"/>
</dbReference>
<dbReference type="CDD" id="cd24133">
    <property type="entry name" value="ASKHA_NBD_TsaD_bac"/>
    <property type="match status" value="1"/>
</dbReference>
<evidence type="ECO:0000256" key="7">
    <source>
        <dbReference type="ARBA" id="ARBA00023315"/>
    </source>
</evidence>
<keyword evidence="6" id="KW-0408">Iron</keyword>
<dbReference type="PANTHER" id="PTHR11735">
    <property type="entry name" value="TRNA N6-ADENOSINE THREONYLCARBAMOYLTRANSFERASE"/>
    <property type="match status" value="1"/>
</dbReference>
<dbReference type="InterPro" id="IPR022450">
    <property type="entry name" value="TsaD"/>
</dbReference>
<dbReference type="PROSITE" id="PS01016">
    <property type="entry name" value="GLYCOPROTEASE"/>
    <property type="match status" value="1"/>
</dbReference>
<protein>
    <recommendedName>
        <fullName evidence="1">N(6)-L-threonylcarbamoyladenine synthase</fullName>
        <ecNumber evidence="1">2.3.1.234</ecNumber>
    </recommendedName>
</protein>
<feature type="domain" description="Gcp-like" evidence="9">
    <location>
        <begin position="21"/>
        <end position="312"/>
    </location>
</feature>
<dbReference type="SUPFAM" id="SSF53067">
    <property type="entry name" value="Actin-like ATPase domain"/>
    <property type="match status" value="1"/>
</dbReference>
<dbReference type="EMBL" id="UINC01005261">
    <property type="protein sequence ID" value="SVA20175.1"/>
    <property type="molecule type" value="Genomic_DNA"/>
</dbReference>
<evidence type="ECO:0000256" key="4">
    <source>
        <dbReference type="ARBA" id="ARBA00022694"/>
    </source>
</evidence>
<dbReference type="NCBIfam" id="TIGR03723">
    <property type="entry name" value="T6A_TsaD_YgjD"/>
    <property type="match status" value="1"/>
</dbReference>
<dbReference type="Gene3D" id="3.30.420.40">
    <property type="match status" value="2"/>
</dbReference>